<comment type="caution">
    <text evidence="1">The sequence shown here is derived from an EMBL/GenBank/DDBJ whole genome shotgun (WGS) entry which is preliminary data.</text>
</comment>
<evidence type="ECO:0000313" key="2">
    <source>
        <dbReference type="Proteomes" id="UP000315344"/>
    </source>
</evidence>
<name>A0A533I0H2_PARDE</name>
<protein>
    <submittedName>
        <fullName evidence="1">Uncharacterized protein</fullName>
    </submittedName>
</protein>
<proteinExistence type="predicted"/>
<reference evidence="1 2" key="1">
    <citation type="journal article" date="2017" name="Nat. Commun.">
        <title>In situ click chemistry generation of cyclooxygenase-2 inhibitors.</title>
        <authorList>
            <person name="Bhardwaj A."/>
            <person name="Kaur J."/>
            <person name="Wuest M."/>
            <person name="Wuest F."/>
        </authorList>
    </citation>
    <scope>NUCLEOTIDE SEQUENCE [LARGE SCALE GENOMIC DNA]</scope>
    <source>
        <strain evidence="1">S2_012_000_R3_94</strain>
    </source>
</reference>
<dbReference type="EMBL" id="VAFL01000015">
    <property type="protein sequence ID" value="TKW65196.1"/>
    <property type="molecule type" value="Genomic_DNA"/>
</dbReference>
<sequence>MATELKPQIHAYIAYEWIDYREGEGEEHDPGYWKLLGWDTVNAEQLSKYQGMMGNVGIAVYLWEFGHPLRMLFRWSTINGWLRVPNADTSIGIPKDLRMKVLCGAI</sequence>
<organism evidence="1 2">
    <name type="scientific">Paracoccus denitrificans</name>
    <dbReference type="NCBI Taxonomy" id="266"/>
    <lineage>
        <taxon>Bacteria</taxon>
        <taxon>Pseudomonadati</taxon>
        <taxon>Pseudomonadota</taxon>
        <taxon>Alphaproteobacteria</taxon>
        <taxon>Rhodobacterales</taxon>
        <taxon>Paracoccaceae</taxon>
        <taxon>Paracoccus</taxon>
    </lineage>
</organism>
<dbReference type="AlphaFoldDB" id="A0A533I0H2"/>
<accession>A0A533I0H2</accession>
<gene>
    <name evidence="1" type="ORF">DI616_15830</name>
</gene>
<evidence type="ECO:0000313" key="1">
    <source>
        <dbReference type="EMBL" id="TKW65196.1"/>
    </source>
</evidence>
<dbReference type="Proteomes" id="UP000315344">
    <property type="component" value="Unassembled WGS sequence"/>
</dbReference>